<dbReference type="Pfam" id="PF08447">
    <property type="entry name" value="PAS_3"/>
    <property type="match status" value="1"/>
</dbReference>
<dbReference type="InterPro" id="IPR000014">
    <property type="entry name" value="PAS"/>
</dbReference>
<evidence type="ECO:0000256" key="7">
    <source>
        <dbReference type="ARBA" id="ARBA00022777"/>
    </source>
</evidence>
<dbReference type="Pfam" id="PF00072">
    <property type="entry name" value="Response_reg"/>
    <property type="match status" value="1"/>
</dbReference>
<dbReference type="InterPro" id="IPR029016">
    <property type="entry name" value="GAF-like_dom_sf"/>
</dbReference>
<proteinExistence type="inferred from homology"/>
<feature type="domain" description="Phytochrome chromophore attachment site" evidence="12">
    <location>
        <begin position="467"/>
        <end position="603"/>
    </location>
</feature>
<dbReference type="InterPro" id="IPR001610">
    <property type="entry name" value="PAC"/>
</dbReference>
<dbReference type="PROSITE" id="PS50046">
    <property type="entry name" value="PHYTOCHROME_2"/>
    <property type="match status" value="2"/>
</dbReference>
<feature type="domain" description="Phytochrome chromophore attachment site" evidence="12">
    <location>
        <begin position="639"/>
        <end position="702"/>
    </location>
</feature>
<dbReference type="PANTHER" id="PTHR41523">
    <property type="entry name" value="TWO-COMPONENT SYSTEM SENSOR PROTEIN"/>
    <property type="match status" value="1"/>
</dbReference>
<dbReference type="SUPFAM" id="SSF55785">
    <property type="entry name" value="PYP-like sensor domain (PAS domain)"/>
    <property type="match status" value="2"/>
</dbReference>
<evidence type="ECO:0000259" key="12">
    <source>
        <dbReference type="PROSITE" id="PS50046"/>
    </source>
</evidence>
<dbReference type="InterPro" id="IPR035965">
    <property type="entry name" value="PAS-like_dom_sf"/>
</dbReference>
<dbReference type="SMART" id="SM00091">
    <property type="entry name" value="PAS"/>
    <property type="match status" value="2"/>
</dbReference>
<dbReference type="InterPro" id="IPR011495">
    <property type="entry name" value="Sig_transdc_His_kin_sub2_dim/P"/>
</dbReference>
<accession>B8HTH3</accession>
<evidence type="ECO:0000259" key="15">
    <source>
        <dbReference type="PROSITE" id="PS50113"/>
    </source>
</evidence>
<evidence type="ECO:0000259" key="14">
    <source>
        <dbReference type="PROSITE" id="PS50112"/>
    </source>
</evidence>
<dbReference type="NCBIfam" id="TIGR00229">
    <property type="entry name" value="sensory_box"/>
    <property type="match status" value="2"/>
</dbReference>
<keyword evidence="9" id="KW-0843">Virulence</keyword>
<evidence type="ECO:0000256" key="9">
    <source>
        <dbReference type="ARBA" id="ARBA00023026"/>
    </source>
</evidence>
<dbReference type="Gene3D" id="3.30.450.40">
    <property type="match status" value="3"/>
</dbReference>
<dbReference type="SMART" id="SM00448">
    <property type="entry name" value="REC"/>
    <property type="match status" value="1"/>
</dbReference>
<dbReference type="EMBL" id="CP001344">
    <property type="protein sequence ID" value="ACL46054.1"/>
    <property type="molecule type" value="Genomic_DNA"/>
</dbReference>
<feature type="coiled-coil region" evidence="11">
    <location>
        <begin position="134"/>
        <end position="168"/>
    </location>
</feature>
<dbReference type="SMART" id="SM00065">
    <property type="entry name" value="GAF"/>
    <property type="match status" value="3"/>
</dbReference>
<dbReference type="InterPro" id="IPR000700">
    <property type="entry name" value="PAS-assoc_C"/>
</dbReference>
<organism evidence="16">
    <name type="scientific">Cyanothece sp. (strain PCC 7425 / ATCC 29141)</name>
    <dbReference type="NCBI Taxonomy" id="395961"/>
    <lineage>
        <taxon>Bacteria</taxon>
        <taxon>Bacillati</taxon>
        <taxon>Cyanobacteriota</taxon>
        <taxon>Cyanophyceae</taxon>
        <taxon>Gomontiellales</taxon>
        <taxon>Cyanothecaceae</taxon>
        <taxon>Cyanothece</taxon>
    </lineage>
</organism>
<dbReference type="InterPro" id="IPR013655">
    <property type="entry name" value="PAS_fold_3"/>
</dbReference>
<reference evidence="16" key="1">
    <citation type="submission" date="2009-01" db="EMBL/GenBank/DDBJ databases">
        <title>Complete sequence of chromosome Cyanothece sp. PCC 7425.</title>
        <authorList>
            <consortium name="US DOE Joint Genome Institute"/>
            <person name="Lucas S."/>
            <person name="Copeland A."/>
            <person name="Lapidus A."/>
            <person name="Glavina del Rio T."/>
            <person name="Dalin E."/>
            <person name="Tice H."/>
            <person name="Bruce D."/>
            <person name="Goodwin L."/>
            <person name="Pitluck S."/>
            <person name="Sims D."/>
            <person name="Meineke L."/>
            <person name="Brettin T."/>
            <person name="Detter J.C."/>
            <person name="Han C."/>
            <person name="Larimer F."/>
            <person name="Land M."/>
            <person name="Hauser L."/>
            <person name="Kyrpides N."/>
            <person name="Ovchinnikova G."/>
            <person name="Liberton M."/>
            <person name="Stoeckel J."/>
            <person name="Banerjee A."/>
            <person name="Singh A."/>
            <person name="Page L."/>
            <person name="Sato H."/>
            <person name="Zhao L."/>
            <person name="Sherman L."/>
            <person name="Pakrasi H."/>
            <person name="Richardson P."/>
        </authorList>
    </citation>
    <scope>NUCLEOTIDE SEQUENCE</scope>
    <source>
        <strain evidence="16">PCC 7425</strain>
    </source>
</reference>
<dbReference type="GO" id="GO:0005524">
    <property type="term" value="F:ATP binding"/>
    <property type="evidence" value="ECO:0007669"/>
    <property type="project" value="UniProtKB-KW"/>
</dbReference>
<dbReference type="AlphaFoldDB" id="B8HTH3"/>
<comment type="catalytic activity">
    <reaction evidence="1">
        <text>ATP + protein L-histidine = ADP + protein N-phospho-L-histidine.</text>
        <dbReference type="EC" id="2.7.13.3"/>
    </reaction>
</comment>
<dbReference type="Pfam" id="PF01590">
    <property type="entry name" value="GAF"/>
    <property type="match status" value="3"/>
</dbReference>
<dbReference type="Gene3D" id="3.40.50.2300">
    <property type="match status" value="1"/>
</dbReference>
<evidence type="ECO:0000256" key="4">
    <source>
        <dbReference type="ARBA" id="ARBA00022553"/>
    </source>
</evidence>
<feature type="domain" description="Response regulatory" evidence="13">
    <location>
        <begin position="5"/>
        <end position="128"/>
    </location>
</feature>
<dbReference type="PROSITE" id="PS50113">
    <property type="entry name" value="PAC"/>
    <property type="match status" value="2"/>
</dbReference>
<dbReference type="InterPro" id="IPR016132">
    <property type="entry name" value="Phyto_chromo_attachment"/>
</dbReference>
<evidence type="ECO:0000256" key="2">
    <source>
        <dbReference type="ARBA" id="ARBA00006402"/>
    </source>
</evidence>
<dbReference type="SMART" id="SM00086">
    <property type="entry name" value="PAC"/>
    <property type="match status" value="2"/>
</dbReference>
<dbReference type="CDD" id="cd00130">
    <property type="entry name" value="PAS"/>
    <property type="match status" value="2"/>
</dbReference>
<dbReference type="InterPro" id="IPR001789">
    <property type="entry name" value="Sig_transdc_resp-reg_receiver"/>
</dbReference>
<dbReference type="GO" id="GO:0000160">
    <property type="term" value="P:phosphorelay signal transduction system"/>
    <property type="evidence" value="ECO:0007669"/>
    <property type="project" value="InterPro"/>
</dbReference>
<dbReference type="InterPro" id="IPR036890">
    <property type="entry name" value="HATPase_C_sf"/>
</dbReference>
<dbReference type="SMART" id="SM00387">
    <property type="entry name" value="HATPase_c"/>
    <property type="match status" value="1"/>
</dbReference>
<dbReference type="eggNOG" id="COG5002">
    <property type="taxonomic scope" value="Bacteria"/>
</dbReference>
<evidence type="ECO:0000256" key="11">
    <source>
        <dbReference type="SAM" id="Coils"/>
    </source>
</evidence>
<feature type="coiled-coil region" evidence="11">
    <location>
        <begin position="944"/>
        <end position="984"/>
    </location>
</feature>
<dbReference type="EC" id="2.7.13.3" evidence="3"/>
<sequence>MHRPAIICVDDEPAVLASLAVELKQALGQECWIETAVGGEQALRLFQALREQGYEIAIVLSDYGMPGLKGDELLATIHSLSPHTLNIMLSEQVDLAVVSNALRQAKLYRYIAKPWQTEDLTNSVLAALHSFLQTRQREVQIEQLSRRNQELQQEINTLEQAQQTILEKQQYYEQITEFNSAIFYIYDLNQQQNVYVNHELTNILGYSTAEIQAMGAHFLPSLVHPEDLPRLLAGMERFKQMGDTEVLETEYRIRDVRGEWHWFYSRDRIFSRNPDGSPRQSLGTAMDITAQKRAELEILQLNSQLEQRVQARTAALQASQSRFAGMVEIASDAIISIDAQQRITLFNRGAEAIFGYTAMEVLGQPLDLLLPQRYSILHSHYIEQFAHSSQLSRRMGERSEVYGRRRDGSEFPAEASISRLDLEGELVYTVILRDISDRKQIELTLSQQAERERLIADMTRHIHQSLELETILRTTVTEVRQLFQADRVMVYRFLPDWSGTIDVESVVEPWPTVLGSTLKDHCFAEGYIDRYRQGRIQQVADIFQAGLADCHVDFLSHFQVRANLVVPILQDEQLWGLLIAQQCSAPRQWQPWEVALLQQLATQAGIAIQQSQLYQQTRQQAQREEALNRVIQAIRQSLDLKTIFNTAAAEIGKLLGIDQVFIVQYLAEQMAWVHVAQYRADQRLPVTLGLRIPEADNPLSDRLKQLEVVRVNTTFDLSDPINSQLAETFPGHWLLVPLKVNQTLWGSVTLTHHQAGFSWDDTELDLLYAITDQLAIAIQQSQLYERTRKQADREQALNRVMQSIRQTLDLQAIFTTAVTEIGQLLHADRAEIVQYLPEQRLWQHLAEYCCSPDLPSTVGLEIADENNPLAEQLKRLQIVRIQNAQACEDPINRSLAERLPGAWLLMPLQVNGQIWGSLSLIRNMPGQGWHSEEVTLVYTMADQLAIAIQQVKAFEQTQQELRERQRAEIELQNSLKEKISLLQEVHHRVKNNLQVISSLLLLQSRRVDHPQARAILEDSQNRVMAMSLVHQNLYQTHNFAQVGFAEYVRTLTNYLFQSLNVQSEQVTLHTEIDSTAIVPLEKAVPCGLILNELITNALKHGFYAEDQRGDLWINLVVNDNDSLTLRVANNGNPLPTNFSLESSESLGLKLVKVLSEQLNAILEINAEGPTVFSITFNPAADLE</sequence>
<dbReference type="eggNOG" id="COG2203">
    <property type="taxonomic scope" value="Bacteria"/>
</dbReference>
<feature type="domain" description="PAS" evidence="14">
    <location>
        <begin position="319"/>
        <end position="389"/>
    </location>
</feature>
<dbReference type="SUPFAM" id="SSF55781">
    <property type="entry name" value="GAF domain-like"/>
    <property type="match status" value="3"/>
</dbReference>
<keyword evidence="7 16" id="KW-0418">Kinase</keyword>
<evidence type="ECO:0000259" key="13">
    <source>
        <dbReference type="PROSITE" id="PS50110"/>
    </source>
</evidence>
<dbReference type="SUPFAM" id="SSF55874">
    <property type="entry name" value="ATPase domain of HSP90 chaperone/DNA topoisomerase II/histidine kinase"/>
    <property type="match status" value="1"/>
</dbReference>
<gene>
    <name evidence="16" type="ordered locus">Cyan7425_3735</name>
</gene>
<keyword evidence="11" id="KW-0175">Coiled coil</keyword>
<keyword evidence="4 10" id="KW-0597">Phosphoprotein</keyword>
<name>B8HTH3_CYAP4</name>
<dbReference type="HOGENOM" id="CLU_276202_0_0_3"/>
<dbReference type="PROSITE" id="PS50110">
    <property type="entry name" value="RESPONSE_REGULATORY"/>
    <property type="match status" value="1"/>
</dbReference>
<dbReference type="PROSITE" id="PS50112">
    <property type="entry name" value="PAS"/>
    <property type="match status" value="2"/>
</dbReference>
<dbReference type="Pfam" id="PF02518">
    <property type="entry name" value="HATPase_c"/>
    <property type="match status" value="1"/>
</dbReference>
<evidence type="ECO:0000256" key="1">
    <source>
        <dbReference type="ARBA" id="ARBA00000085"/>
    </source>
</evidence>
<feature type="domain" description="PAS" evidence="14">
    <location>
        <begin position="168"/>
        <end position="242"/>
    </location>
</feature>
<keyword evidence="8" id="KW-0067">ATP-binding</keyword>
<dbReference type="eggNOG" id="COG2202">
    <property type="taxonomic scope" value="Bacteria"/>
</dbReference>
<evidence type="ECO:0000256" key="3">
    <source>
        <dbReference type="ARBA" id="ARBA00012438"/>
    </source>
</evidence>
<dbReference type="eggNOG" id="COG4251">
    <property type="taxonomic scope" value="Bacteria"/>
</dbReference>
<evidence type="ECO:0000313" key="16">
    <source>
        <dbReference type="EMBL" id="ACL46054.1"/>
    </source>
</evidence>
<feature type="domain" description="PAC" evidence="15">
    <location>
        <begin position="397"/>
        <end position="447"/>
    </location>
</feature>
<dbReference type="PANTHER" id="PTHR41523:SF8">
    <property type="entry name" value="ETHYLENE RESPONSE SENSOR PROTEIN"/>
    <property type="match status" value="1"/>
</dbReference>
<dbReference type="InterPro" id="IPR011006">
    <property type="entry name" value="CheY-like_superfamily"/>
</dbReference>
<dbReference type="InterPro" id="IPR003594">
    <property type="entry name" value="HATPase_dom"/>
</dbReference>
<dbReference type="Pfam" id="PF07568">
    <property type="entry name" value="HisKA_2"/>
    <property type="match status" value="1"/>
</dbReference>
<dbReference type="SUPFAM" id="SSF52172">
    <property type="entry name" value="CheY-like"/>
    <property type="match status" value="1"/>
</dbReference>
<dbReference type="Gene3D" id="3.30.565.10">
    <property type="entry name" value="Histidine kinase-like ATPase, C-terminal domain"/>
    <property type="match status" value="1"/>
</dbReference>
<evidence type="ECO:0000256" key="8">
    <source>
        <dbReference type="ARBA" id="ARBA00022840"/>
    </source>
</evidence>
<dbReference type="GO" id="GO:0004673">
    <property type="term" value="F:protein histidine kinase activity"/>
    <property type="evidence" value="ECO:0007669"/>
    <property type="project" value="UniProtKB-EC"/>
</dbReference>
<dbReference type="Gene3D" id="3.30.450.20">
    <property type="entry name" value="PAS domain"/>
    <property type="match status" value="2"/>
</dbReference>
<evidence type="ECO:0000256" key="6">
    <source>
        <dbReference type="ARBA" id="ARBA00022741"/>
    </source>
</evidence>
<dbReference type="KEGG" id="cyn:Cyan7425_3735"/>
<dbReference type="InterPro" id="IPR003018">
    <property type="entry name" value="GAF"/>
</dbReference>
<dbReference type="eggNOG" id="COG3706">
    <property type="taxonomic scope" value="Bacteria"/>
</dbReference>
<evidence type="ECO:0000256" key="10">
    <source>
        <dbReference type="PROSITE-ProRule" id="PRU00169"/>
    </source>
</evidence>
<dbReference type="OrthoDB" id="474548at2"/>
<protein>
    <recommendedName>
        <fullName evidence="3">histidine kinase</fullName>
        <ecNumber evidence="3">2.7.13.3</ecNumber>
    </recommendedName>
</protein>
<dbReference type="Pfam" id="PF13426">
    <property type="entry name" value="PAS_9"/>
    <property type="match status" value="1"/>
</dbReference>
<evidence type="ECO:0000256" key="5">
    <source>
        <dbReference type="ARBA" id="ARBA00022679"/>
    </source>
</evidence>
<dbReference type="eggNOG" id="COG3920">
    <property type="taxonomic scope" value="Bacteria"/>
</dbReference>
<feature type="modified residue" description="4-aspartylphosphate" evidence="10">
    <location>
        <position position="62"/>
    </location>
</feature>
<keyword evidence="6" id="KW-0547">Nucleotide-binding</keyword>
<dbReference type="STRING" id="395961.Cyan7425_3735"/>
<feature type="domain" description="PAC" evidence="15">
    <location>
        <begin position="247"/>
        <end position="300"/>
    </location>
</feature>
<comment type="similarity">
    <text evidence="2">In the N-terminal section; belongs to the phytochrome family.</text>
</comment>
<keyword evidence="5" id="KW-0808">Transferase</keyword>